<name>A0A2T3KIW9_9GAMM</name>
<keyword evidence="6" id="KW-0862">Zinc</keyword>
<evidence type="ECO:0000259" key="9">
    <source>
        <dbReference type="Pfam" id="PF04225"/>
    </source>
</evidence>
<dbReference type="GO" id="GO:0004222">
    <property type="term" value="F:metalloendopeptidase activity"/>
    <property type="evidence" value="ECO:0007669"/>
    <property type="project" value="TreeGrafter"/>
</dbReference>
<evidence type="ECO:0000256" key="1">
    <source>
        <dbReference type="ARBA" id="ARBA00001947"/>
    </source>
</evidence>
<gene>
    <name evidence="11" type="ORF">C9J27_09625</name>
</gene>
<feature type="domain" description="Csd3-like second N-terminal" evidence="10">
    <location>
        <begin position="198"/>
        <end position="319"/>
    </location>
</feature>
<dbReference type="InterPro" id="IPR016047">
    <property type="entry name" value="M23ase_b-sheet_dom"/>
</dbReference>
<keyword evidence="3" id="KW-0645">Protease</keyword>
<dbReference type="InterPro" id="IPR045834">
    <property type="entry name" value="Csd3_N2"/>
</dbReference>
<dbReference type="Gene3D" id="2.70.70.10">
    <property type="entry name" value="Glucose Permease (Domain IIA)"/>
    <property type="match status" value="1"/>
</dbReference>
<evidence type="ECO:0000256" key="7">
    <source>
        <dbReference type="ARBA" id="ARBA00023049"/>
    </source>
</evidence>
<dbReference type="Pfam" id="PF01551">
    <property type="entry name" value="Peptidase_M23"/>
    <property type="match status" value="1"/>
</dbReference>
<feature type="domain" description="M23ase beta-sheet core" evidence="8">
    <location>
        <begin position="332"/>
        <end position="426"/>
    </location>
</feature>
<comment type="cofactor">
    <cofactor evidence="1">
        <name>Zn(2+)</name>
        <dbReference type="ChEBI" id="CHEBI:29105"/>
    </cofactor>
</comment>
<dbReference type="GO" id="GO:0046872">
    <property type="term" value="F:metal ion binding"/>
    <property type="evidence" value="ECO:0007669"/>
    <property type="project" value="UniProtKB-KW"/>
</dbReference>
<evidence type="ECO:0000256" key="4">
    <source>
        <dbReference type="ARBA" id="ARBA00022723"/>
    </source>
</evidence>
<organism evidence="11 12">
    <name type="scientific">Photobacterium kishitanii</name>
    <dbReference type="NCBI Taxonomy" id="318456"/>
    <lineage>
        <taxon>Bacteria</taxon>
        <taxon>Pseudomonadati</taxon>
        <taxon>Pseudomonadota</taxon>
        <taxon>Gammaproteobacteria</taxon>
        <taxon>Vibrionales</taxon>
        <taxon>Vibrionaceae</taxon>
        <taxon>Photobacterium</taxon>
    </lineage>
</organism>
<dbReference type="GO" id="GO:0042834">
    <property type="term" value="F:peptidoglycan binding"/>
    <property type="evidence" value="ECO:0007669"/>
    <property type="project" value="InterPro"/>
</dbReference>
<keyword evidence="7" id="KW-0482">Metalloprotease</keyword>
<dbReference type="InterPro" id="IPR050570">
    <property type="entry name" value="Cell_wall_metabolism_enzyme"/>
</dbReference>
<protein>
    <submittedName>
        <fullName evidence="11">Peptidase M23</fullName>
    </submittedName>
</protein>
<evidence type="ECO:0000256" key="2">
    <source>
        <dbReference type="ARBA" id="ARBA00004196"/>
    </source>
</evidence>
<proteinExistence type="predicted"/>
<evidence type="ECO:0000256" key="5">
    <source>
        <dbReference type="ARBA" id="ARBA00022801"/>
    </source>
</evidence>
<evidence type="ECO:0000313" key="12">
    <source>
        <dbReference type="Proteomes" id="UP000241426"/>
    </source>
</evidence>
<evidence type="ECO:0000256" key="6">
    <source>
        <dbReference type="ARBA" id="ARBA00022833"/>
    </source>
</evidence>
<dbReference type="CDD" id="cd12797">
    <property type="entry name" value="M23_peptidase"/>
    <property type="match status" value="1"/>
</dbReference>
<dbReference type="GO" id="GO:0030313">
    <property type="term" value="C:cell envelope"/>
    <property type="evidence" value="ECO:0007669"/>
    <property type="project" value="UniProtKB-SubCell"/>
</dbReference>
<dbReference type="Proteomes" id="UP000241426">
    <property type="component" value="Unassembled WGS sequence"/>
</dbReference>
<reference evidence="11 12" key="1">
    <citation type="submission" date="2018-01" db="EMBL/GenBank/DDBJ databases">
        <title>Whole genome sequencing of Histamine producing bacteria.</title>
        <authorList>
            <person name="Butler K."/>
        </authorList>
    </citation>
    <scope>NUCLEOTIDE SEQUENCE [LARGE SCALE GENOMIC DNA]</scope>
    <source>
        <strain evidence="11 12">FS-7.2</strain>
    </source>
</reference>
<keyword evidence="5" id="KW-0378">Hydrolase</keyword>
<evidence type="ECO:0000259" key="10">
    <source>
        <dbReference type="Pfam" id="PF19425"/>
    </source>
</evidence>
<dbReference type="GO" id="GO:0006508">
    <property type="term" value="P:proteolysis"/>
    <property type="evidence" value="ECO:0007669"/>
    <property type="project" value="UniProtKB-KW"/>
</dbReference>
<keyword evidence="4" id="KW-0479">Metal-binding</keyword>
<dbReference type="Pfam" id="PF19425">
    <property type="entry name" value="Csd3_N2"/>
    <property type="match status" value="1"/>
</dbReference>
<dbReference type="Gene3D" id="3.10.450.350">
    <property type="match status" value="2"/>
</dbReference>
<evidence type="ECO:0000256" key="3">
    <source>
        <dbReference type="ARBA" id="ARBA00022670"/>
    </source>
</evidence>
<evidence type="ECO:0000259" key="8">
    <source>
        <dbReference type="Pfam" id="PF01551"/>
    </source>
</evidence>
<dbReference type="SUPFAM" id="SSF51261">
    <property type="entry name" value="Duplicated hybrid motif"/>
    <property type="match status" value="1"/>
</dbReference>
<accession>A0A2T3KIW9</accession>
<comment type="caution">
    <text evidence="11">The sequence shown here is derived from an EMBL/GenBank/DDBJ whole genome shotgun (WGS) entry which is preliminary data.</text>
</comment>
<dbReference type="PANTHER" id="PTHR21666:SF292">
    <property type="entry name" value="MUREIN DD-ENDOPEPTIDASE MEPM"/>
    <property type="match status" value="1"/>
</dbReference>
<dbReference type="EMBL" id="PYNF01000006">
    <property type="protein sequence ID" value="PSU99217.1"/>
    <property type="molecule type" value="Genomic_DNA"/>
</dbReference>
<dbReference type="Pfam" id="PF04225">
    <property type="entry name" value="LysM_OapA"/>
    <property type="match status" value="1"/>
</dbReference>
<dbReference type="InterPro" id="IPR011055">
    <property type="entry name" value="Dup_hybrid_motif"/>
</dbReference>
<comment type="subcellular location">
    <subcellularLocation>
        <location evidence="2">Cell envelope</location>
    </subcellularLocation>
</comment>
<dbReference type="PANTHER" id="PTHR21666">
    <property type="entry name" value="PEPTIDASE-RELATED"/>
    <property type="match status" value="1"/>
</dbReference>
<sequence>MSRSKTTTLSKFTNYRFLGLAGLSLVAVAVIMANYHRSSSHSIEDPVSISAPVHKDNTVLPSTTTLPAKSGTDAASLATDAHQAVSNTADKAIKKSTAPVIDDSVSNEPSYQYTIKLGDTLSEIFAHEKIPYSVMYSIISADRNFKVADLNAGNVVRFWIDSANHQLTKFQLQLSLAENIEYTLTPKGNYEAKKTVLKGVWHDAVITGTIDGSFLSSAKKAGLQYSDATQIINLLQNKVSFNHLKVGDKFEVVTNNKFIGSTPTGDNQILAVRIYTKKDVISAYSDGHGNFYDQHGEGLQPALLRWPTAIHYRITSPFSLARVNPVSGILEPHYGVDIGAPSGTHVLATGTGVVTRVAYQKYAGNYINIRYNKTYSARFLHNSRILVKKGQHVTRGQLIALSGATGEVTGPHVHYELHIDGKPVNPMTAKIPLATSVLPKEKQAFEERVAQYNKMMSTESGEPTSNIKLANK</sequence>
<evidence type="ECO:0000313" key="11">
    <source>
        <dbReference type="EMBL" id="PSU99217.1"/>
    </source>
</evidence>
<dbReference type="RefSeq" id="WP_107289562.1">
    <property type="nucleotide sequence ID" value="NZ_PYNF01000006.1"/>
</dbReference>
<dbReference type="InterPro" id="IPR007340">
    <property type="entry name" value="LysM_Opacity-associatedA"/>
</dbReference>
<feature type="domain" description="Opacity-associated protein A LysM-like" evidence="9">
    <location>
        <begin position="111"/>
        <end position="194"/>
    </location>
</feature>
<dbReference type="AlphaFoldDB" id="A0A2T3KIW9"/>